<feature type="domain" description="Orc1-like AAA ATPase" evidence="1">
    <location>
        <begin position="19"/>
        <end position="197"/>
    </location>
</feature>
<protein>
    <submittedName>
        <fullName evidence="2">AAA ATPase-like protein</fullName>
    </submittedName>
</protein>
<evidence type="ECO:0000313" key="2">
    <source>
        <dbReference type="EMBL" id="REE98335.1"/>
    </source>
</evidence>
<dbReference type="EMBL" id="QTTT01000001">
    <property type="protein sequence ID" value="REE98335.1"/>
    <property type="molecule type" value="Genomic_DNA"/>
</dbReference>
<comment type="caution">
    <text evidence="2">The sequence shown here is derived from an EMBL/GenBank/DDBJ whole genome shotgun (WGS) entry which is preliminary data.</text>
</comment>
<dbReference type="SUPFAM" id="SSF52540">
    <property type="entry name" value="P-loop containing nucleoside triphosphate hydrolases"/>
    <property type="match status" value="1"/>
</dbReference>
<dbReference type="Proteomes" id="UP000256661">
    <property type="component" value="Unassembled WGS sequence"/>
</dbReference>
<gene>
    <name evidence="2" type="ORF">DFJ69_3822</name>
</gene>
<reference evidence="2 3" key="1">
    <citation type="submission" date="2018-08" db="EMBL/GenBank/DDBJ databases">
        <title>Sequencing the genomes of 1000 actinobacteria strains.</title>
        <authorList>
            <person name="Klenk H.-P."/>
        </authorList>
    </citation>
    <scope>NUCLEOTIDE SEQUENCE [LARGE SCALE GENOMIC DNA]</scope>
    <source>
        <strain evidence="2 3">DSM 43927</strain>
    </source>
</reference>
<organism evidence="2 3">
    <name type="scientific">Thermomonospora umbrina</name>
    <dbReference type="NCBI Taxonomy" id="111806"/>
    <lineage>
        <taxon>Bacteria</taxon>
        <taxon>Bacillati</taxon>
        <taxon>Actinomycetota</taxon>
        <taxon>Actinomycetes</taxon>
        <taxon>Streptosporangiales</taxon>
        <taxon>Thermomonosporaceae</taxon>
        <taxon>Thermomonospora</taxon>
    </lineage>
</organism>
<sequence>MTARMETIADRLRGARRRRFVGRKDELRTFRRALGAAIPPFAVMHVHGPGGVGKTALLDALAAVAEEQDAAPVLLDARSADTSRTALCAAAVWPEPVTGRRVLLLDSYERLAAMDDWVREEFLPALPAGTLVVIAGREPPRPDWVSDPGWRELLRAVPLANLPPDEGAALLRAENVPDRLHGQVLAATHGHPLALALLADVLAQRENAGDLSDIGLGDAPDVVRLLLDRFLEEVPSPRHRRALDVCALALVTTEEMLRAVLDEDDDAAGLFAWLRRLSFVDERPDGLRPHDLARGVLDTDLRWRDRGVHRLLFERVRRHLAARLRGCSGAVMPQIITELAFLKRVNPALRDPTVWPSMTAHRADETRADDRAALVAMTERYEGPESARLAAFWMERQPSAFVVARDADGVPAGYACQLRLDLASPEDLEVDPGAGAMWAYVRRHGPTVPGEAVVAHRFFVDREEYQSPVCATGVVIVEFLRRRLTSSSLSWDLIGAYRGLHARQGVFCHTGYHRAEEADFEVAGLRHPVYARDFRPDGLAGWLTLMAEGEMFGAPPSDASPLVTPPSRTDFASSVRRALRDLHRPEALTHNPLNAARAVRSHEGGLAGLLHEAATALGADPRGLKAYRAVDRTYLRPAPTQERAAELLGLPFSTYRRHLRTGVDRIVETLWQRELYGSRVRS</sequence>
<dbReference type="Gene3D" id="3.40.50.300">
    <property type="entry name" value="P-loop containing nucleotide triphosphate hydrolases"/>
    <property type="match status" value="1"/>
</dbReference>
<dbReference type="AlphaFoldDB" id="A0A3D9SZD3"/>
<name>A0A3D9SZD3_9ACTN</name>
<keyword evidence="3" id="KW-1185">Reference proteome</keyword>
<evidence type="ECO:0000259" key="1">
    <source>
        <dbReference type="Pfam" id="PF13191"/>
    </source>
</evidence>
<accession>A0A3D9SZD3</accession>
<dbReference type="InterPro" id="IPR041664">
    <property type="entry name" value="AAA_16"/>
</dbReference>
<dbReference type="Pfam" id="PF13191">
    <property type="entry name" value="AAA_16"/>
    <property type="match status" value="1"/>
</dbReference>
<evidence type="ECO:0000313" key="3">
    <source>
        <dbReference type="Proteomes" id="UP000256661"/>
    </source>
</evidence>
<dbReference type="InterPro" id="IPR027417">
    <property type="entry name" value="P-loop_NTPase"/>
</dbReference>
<proteinExistence type="predicted"/>